<dbReference type="OrthoDB" id="5593936at2759"/>
<dbReference type="EMBL" id="JANBTX010000037">
    <property type="protein sequence ID" value="KAJ2688840.1"/>
    <property type="molecule type" value="Genomic_DNA"/>
</dbReference>
<evidence type="ECO:0000313" key="2">
    <source>
        <dbReference type="Proteomes" id="UP001151516"/>
    </source>
</evidence>
<sequence length="229" mass="24056">MAQPQHGPAAEEVRKIDGTLRLLQSVLVASSDSASGGGRSQALLRVDSALMPSLRHLFDLLIVARPVSDTASQVLLLLLQRFDEPTLGDAGSAAHGMYSAFKWYETDSYVLHESARAALSRIVALGIKDGEEVLGCGAPLADTSASTSRSVSPEMPVLVLDGELSRDDGEGLSEHALGGGSFFYAASGGSVAESDGYVPSDTGPVSDDDDDMLAQLDMFDKELDEALRA</sequence>
<dbReference type="Proteomes" id="UP001151516">
    <property type="component" value="Unassembled WGS sequence"/>
</dbReference>
<accession>A0A9W8GL50</accession>
<comment type="caution">
    <text evidence="1">The sequence shown here is derived from an EMBL/GenBank/DDBJ whole genome shotgun (WGS) entry which is preliminary data.</text>
</comment>
<reference evidence="1" key="1">
    <citation type="submission" date="2022-07" db="EMBL/GenBank/DDBJ databases">
        <title>Phylogenomic reconstructions and comparative analyses of Kickxellomycotina fungi.</title>
        <authorList>
            <person name="Reynolds N.K."/>
            <person name="Stajich J.E."/>
            <person name="Barry K."/>
            <person name="Grigoriev I.V."/>
            <person name="Crous P."/>
            <person name="Smith M.E."/>
        </authorList>
    </citation>
    <scope>NUCLEOTIDE SEQUENCE</scope>
    <source>
        <strain evidence="1">CBS 109367</strain>
    </source>
</reference>
<dbReference type="AlphaFoldDB" id="A0A9W8GL50"/>
<gene>
    <name evidence="1" type="ORF">IWW39_001889</name>
</gene>
<protein>
    <submittedName>
        <fullName evidence="1">Uncharacterized protein</fullName>
    </submittedName>
</protein>
<name>A0A9W8GL50_9FUNG</name>
<keyword evidence="2" id="KW-1185">Reference proteome</keyword>
<evidence type="ECO:0000313" key="1">
    <source>
        <dbReference type="EMBL" id="KAJ2688840.1"/>
    </source>
</evidence>
<proteinExistence type="predicted"/>
<organism evidence="1 2">
    <name type="scientific">Coemansia spiralis</name>
    <dbReference type="NCBI Taxonomy" id="417178"/>
    <lineage>
        <taxon>Eukaryota</taxon>
        <taxon>Fungi</taxon>
        <taxon>Fungi incertae sedis</taxon>
        <taxon>Zoopagomycota</taxon>
        <taxon>Kickxellomycotina</taxon>
        <taxon>Kickxellomycetes</taxon>
        <taxon>Kickxellales</taxon>
        <taxon>Kickxellaceae</taxon>
        <taxon>Coemansia</taxon>
    </lineage>
</organism>